<keyword evidence="5" id="KW-1185">Reference proteome</keyword>
<dbReference type="GO" id="GO:0003824">
    <property type="term" value="F:catalytic activity"/>
    <property type="evidence" value="ECO:0007669"/>
    <property type="project" value="UniProtKB-KW"/>
</dbReference>
<dbReference type="InterPro" id="IPR023346">
    <property type="entry name" value="Lysozyme-like_dom_sf"/>
</dbReference>
<keyword evidence="1" id="KW-0929">Antimicrobial</keyword>
<name>A0A386KT13_9CAUD</name>
<dbReference type="Gene3D" id="2.70.70.10">
    <property type="entry name" value="Glucose Permease (Domain IIA)"/>
    <property type="match status" value="1"/>
</dbReference>
<gene>
    <name evidence="4" type="ORF">Goe4_c00320</name>
</gene>
<accession>A0A386KT13</accession>
<organism evidence="4 5">
    <name type="scientific">Bacillus phage vB_BthP-Goe4</name>
    <dbReference type="NCBI Taxonomy" id="2315470"/>
    <lineage>
        <taxon>Viruses</taxon>
        <taxon>Duplodnaviria</taxon>
        <taxon>Heunggongvirae</taxon>
        <taxon>Uroviricota</taxon>
        <taxon>Caudoviricetes</taxon>
        <taxon>Salasmaviridae</taxon>
        <taxon>Northropvirinae</taxon>
        <taxon>Claudivirus</taxon>
        <taxon>Claudivirus Goe4</taxon>
    </lineage>
</organism>
<evidence type="ECO:0000313" key="5">
    <source>
        <dbReference type="Proteomes" id="UP000274079"/>
    </source>
</evidence>
<reference evidence="4 5" key="1">
    <citation type="journal article" date="2018" name="Viruses">
        <title>Genomic Analysis of the Recent Viral Isolate vB_BthP-Goe4 Reveals Increased Diversity of #29-Like Phages.</title>
        <authorList>
            <person name="Schilling T."/>
            <person name="Hoppert M."/>
            <person name="Hertel R."/>
        </authorList>
    </citation>
    <scope>NUCLEOTIDE SEQUENCE [LARGE SCALE GENOMIC DNA]</scope>
    <source>
        <strain evidence="4 5">Goe4</strain>
    </source>
</reference>
<evidence type="ECO:0000256" key="2">
    <source>
        <dbReference type="ARBA" id="ARBA00022638"/>
    </source>
</evidence>
<evidence type="ECO:0000256" key="1">
    <source>
        <dbReference type="ARBA" id="ARBA00022529"/>
    </source>
</evidence>
<dbReference type="SUPFAM" id="SSF51261">
    <property type="entry name" value="Duplicated hybrid motif"/>
    <property type="match status" value="1"/>
</dbReference>
<dbReference type="InterPro" id="IPR011055">
    <property type="entry name" value="Dup_hybrid_motif"/>
</dbReference>
<dbReference type="Pfam" id="PF13702">
    <property type="entry name" value="Lysozyme_like"/>
    <property type="match status" value="1"/>
</dbReference>
<feature type="domain" description="CwlT-like lysozyme" evidence="3">
    <location>
        <begin position="201"/>
        <end position="363"/>
    </location>
</feature>
<dbReference type="Gene3D" id="1.10.530.10">
    <property type="match status" value="1"/>
</dbReference>
<evidence type="ECO:0000259" key="3">
    <source>
        <dbReference type="Pfam" id="PF13702"/>
    </source>
</evidence>
<dbReference type="SUPFAM" id="SSF53955">
    <property type="entry name" value="Lysozyme-like"/>
    <property type="match status" value="1"/>
</dbReference>
<protein>
    <submittedName>
        <fullName evidence="4">Morphogenesis protein</fullName>
    </submittedName>
</protein>
<dbReference type="InterPro" id="IPR047194">
    <property type="entry name" value="CwlT-like_lysozyme"/>
</dbReference>
<evidence type="ECO:0000313" key="4">
    <source>
        <dbReference type="EMBL" id="AYD87741.1"/>
    </source>
</evidence>
<dbReference type="Proteomes" id="UP000274079">
    <property type="component" value="Segment"/>
</dbReference>
<dbReference type="CDD" id="cd16891">
    <property type="entry name" value="CwlT-like"/>
    <property type="match status" value="1"/>
</dbReference>
<sequence length="413" mass="46000">MKEGQKSVGANGKQNSMFPMDVMYITQGESGDFSHSKAKAVDYIHLTKAGVRTRQAWYYAPADMTVINQGSAGTMWATDNEVNTPTGTKRMCYMFWHDNNHSNYKVGDKRKQGEKCGQTGTAGFATGDHLHIEVMNGAVFDKSNAVHNWDAFFVNDTEIVVDFGYAWKTTDDQTGIDNETCQPPSNSGNGTFDINERVNDKVRSYRGAMEEECKRQGVGMDAVPGLLAIMMVESEGRGGDPMQSSESAGLPMNTYTNPADSIRQGVKHFKESLDTTLQYGCDIWTAFQQYNYGIGYAKWISERGKVHTLELSIEYSRTKVAPSLGNTTGIKVPYNRPEAIEIGYPWRYLNGGNFHYARVLQLYTTGDGSINSCGGDNTGETEKENKKLNDYIAQLLSNQVSGWNFKRNRYIEG</sequence>
<keyword evidence="2" id="KW-0081">Bacteriolytic enzyme</keyword>
<dbReference type="GO" id="GO:0042742">
    <property type="term" value="P:defense response to bacterium"/>
    <property type="evidence" value="ECO:0007669"/>
    <property type="project" value="UniProtKB-KW"/>
</dbReference>
<dbReference type="EMBL" id="MH817022">
    <property type="protein sequence ID" value="AYD87741.1"/>
    <property type="molecule type" value="Genomic_DNA"/>
</dbReference>
<proteinExistence type="predicted"/>
<dbReference type="GO" id="GO:0031640">
    <property type="term" value="P:killing of cells of another organism"/>
    <property type="evidence" value="ECO:0007669"/>
    <property type="project" value="UniProtKB-KW"/>
</dbReference>